<evidence type="ECO:0000313" key="3">
    <source>
        <dbReference type="EMBL" id="CAG5141156.1"/>
    </source>
</evidence>
<dbReference type="InterPro" id="IPR057683">
    <property type="entry name" value="DUF7923"/>
</dbReference>
<evidence type="ECO:0000313" key="4">
    <source>
        <dbReference type="Proteomes" id="UP000676310"/>
    </source>
</evidence>
<organism evidence="3 4">
    <name type="scientific">Alternaria atra</name>
    <dbReference type="NCBI Taxonomy" id="119953"/>
    <lineage>
        <taxon>Eukaryota</taxon>
        <taxon>Fungi</taxon>
        <taxon>Dikarya</taxon>
        <taxon>Ascomycota</taxon>
        <taxon>Pezizomycotina</taxon>
        <taxon>Dothideomycetes</taxon>
        <taxon>Pleosporomycetidae</taxon>
        <taxon>Pleosporales</taxon>
        <taxon>Pleosporineae</taxon>
        <taxon>Pleosporaceae</taxon>
        <taxon>Alternaria</taxon>
        <taxon>Alternaria sect. Ulocladioides</taxon>
    </lineage>
</organism>
<dbReference type="OrthoDB" id="2270193at2759"/>
<evidence type="ECO:0008006" key="5">
    <source>
        <dbReference type="Google" id="ProtNLM"/>
    </source>
</evidence>
<dbReference type="GeneID" id="67020905"/>
<accession>A0A8J2HW18</accession>
<evidence type="ECO:0000259" key="2">
    <source>
        <dbReference type="Pfam" id="PF25543"/>
    </source>
</evidence>
<dbReference type="PANTHER" id="PTHR37543">
    <property type="entry name" value="CCCH ZINC FINGER DNA BINDING PROTEIN (AFU_ORTHOLOGUE AFUA_5G12760)"/>
    <property type="match status" value="1"/>
</dbReference>
<dbReference type="Proteomes" id="UP000676310">
    <property type="component" value="Unassembled WGS sequence"/>
</dbReference>
<feature type="domain" description="Tandem CCCH zinc finger" evidence="2">
    <location>
        <begin position="375"/>
        <end position="427"/>
    </location>
</feature>
<dbReference type="PANTHER" id="PTHR37543:SF1">
    <property type="entry name" value="CCCH ZINC FINGER DNA BINDING PROTEIN (AFU_ORTHOLOGUE AFUA_5G12760)"/>
    <property type="match status" value="1"/>
</dbReference>
<dbReference type="EMBL" id="CAJRGZ010000015">
    <property type="protein sequence ID" value="CAG5141156.1"/>
    <property type="molecule type" value="Genomic_DNA"/>
</dbReference>
<sequence length="474" mass="51295">MAAPIDSVKQGDELQCLYVEGRAIQRALATLASNHGVYLKKYNDTSERIHANLVDAQKASIVTVAKTSIKNAFVLVLIDGTSHKFVDDLYRSKQSGGAATAKRLREVVSERVAAMLPAIARSEYSIVVKIFACLKTLSSRAVAEKLVAPGHRSLAFHFAEFNKVSPFFDFVDTGDEGHVPTKITENLRWHMAIEHCKHVFFCAAGSPKYHIALKPYHGQTKRVTIVTGSIADVEICTLGLHMISFARVFKVGPLNATSNTTAIKPASIEVTVPNPSAISVPATSLIHVNSASRNAGAPILSSILPMRARHGRVPINLAKQRLDLQMQLPTPAELQAYKDHTKIQELCIDFHLRGYYTTKECELSHGTLLSGVYCVLQYKALGTPCSEGSGCRSSNCVYAHICQKDECARAGGKAVLCGLTEAMHKVDPYVAEWVAANSSAMQSSASIQGNVLPVTTAPMNGGVPAAYMDDLISF</sequence>
<protein>
    <recommendedName>
        <fullName evidence="5">C3H1-type domain-containing protein</fullName>
    </recommendedName>
</protein>
<dbReference type="InterPro" id="IPR057654">
    <property type="entry name" value="Znf-CCCH_tandem"/>
</dbReference>
<feature type="domain" description="DUF7923" evidence="1">
    <location>
        <begin position="70"/>
        <end position="249"/>
    </location>
</feature>
<dbReference type="Pfam" id="PF25543">
    <property type="entry name" value="zf-CCCH_tandem"/>
    <property type="match status" value="1"/>
</dbReference>
<dbReference type="AlphaFoldDB" id="A0A8J2HW18"/>
<dbReference type="Pfam" id="PF25540">
    <property type="entry name" value="DUF7923"/>
    <property type="match status" value="1"/>
</dbReference>
<gene>
    <name evidence="3" type="ORF">ALTATR162_LOCUS876</name>
</gene>
<proteinExistence type="predicted"/>
<evidence type="ECO:0000259" key="1">
    <source>
        <dbReference type="Pfam" id="PF25540"/>
    </source>
</evidence>
<dbReference type="RefSeq" id="XP_043164405.1">
    <property type="nucleotide sequence ID" value="XM_043308470.1"/>
</dbReference>
<comment type="caution">
    <text evidence="3">The sequence shown here is derived from an EMBL/GenBank/DDBJ whole genome shotgun (WGS) entry which is preliminary data.</text>
</comment>
<name>A0A8J2HW18_9PLEO</name>
<keyword evidence="4" id="KW-1185">Reference proteome</keyword>
<reference evidence="3" key="1">
    <citation type="submission" date="2021-05" db="EMBL/GenBank/DDBJ databases">
        <authorList>
            <person name="Stam R."/>
        </authorList>
    </citation>
    <scope>NUCLEOTIDE SEQUENCE</scope>
    <source>
        <strain evidence="3">CS162</strain>
    </source>
</reference>